<accession>A0AAF5PS91</accession>
<reference evidence="1" key="1">
    <citation type="submission" date="2015-03" db="EMBL/GenBank/DDBJ databases">
        <title>Wuchereria bancrofti Genome Sequencing Papua New Guinea Strain.</title>
        <authorList>
            <person name="Small S.T."/>
            <person name="Serre D."/>
            <person name="Zimmerman P.A."/>
        </authorList>
    </citation>
    <scope>NUCLEOTIDE SEQUENCE [LARGE SCALE GENOMIC DNA]</scope>
    <source>
        <strain evidence="1">pt0022</strain>
    </source>
</reference>
<evidence type="ECO:0000313" key="1">
    <source>
        <dbReference type="Proteomes" id="UP000093561"/>
    </source>
</evidence>
<evidence type="ECO:0000313" key="2">
    <source>
        <dbReference type="WBParaSite" id="mrna-Wban_05009"/>
    </source>
</evidence>
<dbReference type="AlphaFoldDB" id="A0AAF5PS91"/>
<reference evidence="2" key="3">
    <citation type="submission" date="2024-02" db="UniProtKB">
        <authorList>
            <consortium name="WormBaseParasite"/>
        </authorList>
    </citation>
    <scope>IDENTIFICATION</scope>
    <source>
        <strain evidence="2">pt0022</strain>
    </source>
</reference>
<organism evidence="1 2">
    <name type="scientific">Wuchereria bancrofti</name>
    <dbReference type="NCBI Taxonomy" id="6293"/>
    <lineage>
        <taxon>Eukaryota</taxon>
        <taxon>Metazoa</taxon>
        <taxon>Ecdysozoa</taxon>
        <taxon>Nematoda</taxon>
        <taxon>Chromadorea</taxon>
        <taxon>Rhabditida</taxon>
        <taxon>Spirurina</taxon>
        <taxon>Spiruromorpha</taxon>
        <taxon>Filarioidea</taxon>
        <taxon>Onchocercidae</taxon>
        <taxon>Wuchereria</taxon>
    </lineage>
</organism>
<proteinExistence type="predicted"/>
<dbReference type="WBParaSite" id="mrna-Wban_05009">
    <property type="protein sequence ID" value="mrna-Wban_05009"/>
    <property type="gene ID" value="Wban_05009"/>
</dbReference>
<protein>
    <submittedName>
        <fullName evidence="2">Uncharacterized protein</fullName>
    </submittedName>
</protein>
<sequence>MLLIRPNLNVDDKDDDNDMVVTVGAIMIWVM</sequence>
<dbReference type="Proteomes" id="UP000093561">
    <property type="component" value="Unassembled WGS sequence"/>
</dbReference>
<reference evidence="1" key="2">
    <citation type="journal article" date="2016" name="Mol. Ecol.">
        <title>Population genomics of the filarial nematode parasite Wuchereria bancrofti from mosquitoes.</title>
        <authorList>
            <person name="Small S.T."/>
            <person name="Reimer L.J."/>
            <person name="Tisch D.J."/>
            <person name="King C.L."/>
            <person name="Christensen B.M."/>
            <person name="Siba P.M."/>
            <person name="Kazura J.W."/>
            <person name="Serre D."/>
            <person name="Zimmerman P.A."/>
        </authorList>
    </citation>
    <scope>NUCLEOTIDE SEQUENCE</scope>
    <source>
        <strain evidence="1">pt0022</strain>
    </source>
</reference>
<name>A0AAF5PS91_WUCBA</name>